<protein>
    <submittedName>
        <fullName evidence="5">Branched-chain amino acid ABC transporter substrate-binding protein</fullName>
    </submittedName>
</protein>
<comment type="similarity">
    <text evidence="1">Belongs to the leucine-binding protein family.</text>
</comment>
<evidence type="ECO:0000256" key="1">
    <source>
        <dbReference type="ARBA" id="ARBA00010062"/>
    </source>
</evidence>
<keyword evidence="2 3" id="KW-0732">Signal</keyword>
<sequence>MKRLLLAVVMLVVFSGAVFAEPVKIGALFDLTGGTADVGKPYAQGVRDCVRWFNEEKDGINGRQIELLGVDYSYKIPQAIAAYKNFMRQGVVAVHGWGTGDTEALTKFVSRDKIPYFSASYSEHLTDPAKAPYNFLVGATYSDQARIALKYIKENSAEDTAAFIYNDTGFGRSPFFPDAENYAKKIGVDVVDTEIVGLKALDATSQLLNMQKKSPAYALIQETYMATSTILKDAQKLGIDTKFIGLNWTFGKTLIELAGEAANGFYGTNSFAMWNQTDVEGIKFLHELNAKYHPNVKYRAVNYIQGFSSMYVLLSALEMTEGELTGENIKAALESMKNFSTMGLTAPVSFSKDSHKGVTALKLYQIQNGEIKPVSDYISAD</sequence>
<gene>
    <name evidence="5" type="ORF">DHM44_00935</name>
</gene>
<dbReference type="Proteomes" id="UP000262325">
    <property type="component" value="Unassembled WGS sequence"/>
</dbReference>
<dbReference type="Gene3D" id="3.40.50.2300">
    <property type="match status" value="2"/>
</dbReference>
<comment type="caution">
    <text evidence="5">The sequence shown here is derived from an EMBL/GenBank/DDBJ whole genome shotgun (WGS) entry which is preliminary data.</text>
</comment>
<evidence type="ECO:0000256" key="3">
    <source>
        <dbReference type="SAM" id="SignalP"/>
    </source>
</evidence>
<organism evidence="5 6">
    <name type="scientific">Flexistipes sinusarabici</name>
    <dbReference type="NCBI Taxonomy" id="2352"/>
    <lineage>
        <taxon>Bacteria</taxon>
        <taxon>Pseudomonadati</taxon>
        <taxon>Deferribacterota</taxon>
        <taxon>Deferribacteres</taxon>
        <taxon>Deferribacterales</taxon>
        <taxon>Flexistipitaceae</taxon>
        <taxon>Flexistipes</taxon>
    </lineage>
</organism>
<dbReference type="CDD" id="cd06334">
    <property type="entry name" value="PBP1_ABC_ligand_binding-like"/>
    <property type="match status" value="1"/>
</dbReference>
<evidence type="ECO:0000313" key="6">
    <source>
        <dbReference type="Proteomes" id="UP000262325"/>
    </source>
</evidence>
<name>A0A3D5Q939_FLESI</name>
<dbReference type="Pfam" id="PF13458">
    <property type="entry name" value="Peripla_BP_6"/>
    <property type="match status" value="1"/>
</dbReference>
<dbReference type="EMBL" id="DPPF01000019">
    <property type="protein sequence ID" value="HCW92228.1"/>
    <property type="molecule type" value="Genomic_DNA"/>
</dbReference>
<evidence type="ECO:0000313" key="5">
    <source>
        <dbReference type="EMBL" id="HCW92228.1"/>
    </source>
</evidence>
<accession>A0A3D5Q939</accession>
<reference evidence="5 6" key="1">
    <citation type="journal article" date="2018" name="Nat. Biotechnol.">
        <title>A standardized bacterial taxonomy based on genome phylogeny substantially revises the tree of life.</title>
        <authorList>
            <person name="Parks D.H."/>
            <person name="Chuvochina M."/>
            <person name="Waite D.W."/>
            <person name="Rinke C."/>
            <person name="Skarshewski A."/>
            <person name="Chaumeil P.A."/>
            <person name="Hugenholtz P."/>
        </authorList>
    </citation>
    <scope>NUCLEOTIDE SEQUENCE [LARGE SCALE GENOMIC DNA]</scope>
    <source>
        <strain evidence="5">UBA8672</strain>
    </source>
</reference>
<dbReference type="SUPFAM" id="SSF53822">
    <property type="entry name" value="Periplasmic binding protein-like I"/>
    <property type="match status" value="1"/>
</dbReference>
<dbReference type="PANTHER" id="PTHR47235">
    <property type="entry name" value="BLR6548 PROTEIN"/>
    <property type="match status" value="1"/>
</dbReference>
<feature type="chain" id="PRO_5017661491" evidence="3">
    <location>
        <begin position="21"/>
        <end position="381"/>
    </location>
</feature>
<feature type="signal peptide" evidence="3">
    <location>
        <begin position="1"/>
        <end position="20"/>
    </location>
</feature>
<feature type="domain" description="Leucine-binding protein" evidence="4">
    <location>
        <begin position="22"/>
        <end position="369"/>
    </location>
</feature>
<dbReference type="PANTHER" id="PTHR47235:SF1">
    <property type="entry name" value="BLR6548 PROTEIN"/>
    <property type="match status" value="1"/>
</dbReference>
<evidence type="ECO:0000256" key="2">
    <source>
        <dbReference type="ARBA" id="ARBA00022729"/>
    </source>
</evidence>
<proteinExistence type="inferred from homology"/>
<dbReference type="InterPro" id="IPR028081">
    <property type="entry name" value="Leu-bd"/>
</dbReference>
<dbReference type="InterPro" id="IPR028082">
    <property type="entry name" value="Peripla_BP_I"/>
</dbReference>
<dbReference type="AlphaFoldDB" id="A0A3D5Q939"/>
<evidence type="ECO:0000259" key="4">
    <source>
        <dbReference type="Pfam" id="PF13458"/>
    </source>
</evidence>